<gene>
    <name evidence="3" type="ORF">ONE63_002207</name>
</gene>
<dbReference type="EMBL" id="JAPTSV010000012">
    <property type="protein sequence ID" value="KAJ1521865.1"/>
    <property type="molecule type" value="Genomic_DNA"/>
</dbReference>
<dbReference type="PANTHER" id="PTHR13500">
    <property type="entry name" value="NUCLEOLAR PRERIBOSOMAL-ASSOCIATED PROTEIN 1"/>
    <property type="match status" value="1"/>
</dbReference>
<dbReference type="Proteomes" id="UP001075354">
    <property type="component" value="Chromosome 12"/>
</dbReference>
<feature type="region of interest" description="Disordered" evidence="1">
    <location>
        <begin position="77"/>
        <end position="129"/>
    </location>
</feature>
<organism evidence="3 4">
    <name type="scientific">Megalurothrips usitatus</name>
    <name type="common">bean blossom thrips</name>
    <dbReference type="NCBI Taxonomy" id="439358"/>
    <lineage>
        <taxon>Eukaryota</taxon>
        <taxon>Metazoa</taxon>
        <taxon>Ecdysozoa</taxon>
        <taxon>Arthropoda</taxon>
        <taxon>Hexapoda</taxon>
        <taxon>Insecta</taxon>
        <taxon>Pterygota</taxon>
        <taxon>Neoptera</taxon>
        <taxon>Paraneoptera</taxon>
        <taxon>Thysanoptera</taxon>
        <taxon>Terebrantia</taxon>
        <taxon>Thripoidea</taxon>
        <taxon>Thripidae</taxon>
        <taxon>Megalurothrips</taxon>
    </lineage>
</organism>
<dbReference type="GO" id="GO:0000463">
    <property type="term" value="P:maturation of LSU-rRNA from tricistronic rRNA transcript (SSU-rRNA, 5.8S rRNA, LSU-rRNA)"/>
    <property type="evidence" value="ECO:0007669"/>
    <property type="project" value="TreeGrafter"/>
</dbReference>
<evidence type="ECO:0000256" key="1">
    <source>
        <dbReference type="SAM" id="MobiDB-lite"/>
    </source>
</evidence>
<dbReference type="InterPro" id="IPR021714">
    <property type="entry name" value="URB1_N"/>
</dbReference>
<comment type="caution">
    <text evidence="3">The sequence shown here is derived from an EMBL/GenBank/DDBJ whole genome shotgun (WGS) entry which is preliminary data.</text>
</comment>
<sequence length="1319" mass="148855">MTIKMKRKSSKNTVVEDDTSDSHENISSSLIEPPIKRQKIFNAEEFIKALKSPGASEALKQWLHLISSKKENVDANEAVNDADKDDFNTQNGEDQNEGEEDTSGPVQKSDKEMDEEREEKSGADNFLDDDKEGSMKIIDAFLHAGGSASDIVYTLPLPEDAKTLQIRIVFKVLTKVLLRISAEHQGKVQETLEVCRDLLNTYSKFIKKVFTNKHNHDKATILELLTAMVALDARFGAEILGLGFLEKDVVIDLTMPRLLFKVRVAYLKFLIALMIEEDNYLIFSVLQKPWYFTSIWDDIKFDPAEIVALLLMTVKKAILENKSVSKSSKQAIFSSNAIISLLNLYKWKGPQNRAVSIWDERDQAKKPKILVEVDSRDAELVASAVHELLKVLLADFRHGIIYRDARISDEQHRKHSDQRHNTIRIGHPWENVKVAELVSKVLAVCPDSMHSVMATVAPFMEPRSSPKWFTCAKFLKQVIEDQCPEDVLKRQLSSLRTAELAKAAMTICIPQSILRALNSNNSAAFYADDITVGTCTIDIIVCMLRKIHTLTRAVWGWAKEGLIHYAQAQSYKNFITTSLKERLPNLDAVQKSWQMWSEKHINGLSETADSLSELSGEPIHMLSGLIELMQLYNKLDRSFLEPLLSPQSELKLSMTKLVLKTVVSKDTAQLRNNVYKLLLDIKDESFTLENEGIHEGVRLIFRDLLSSCVAVKRLAWSVLVSLLKQVNGLEGSPEEAVLWLSIFKETYNDKEESCGDMISILVQSLARFNESSLKYLDLIAHSEEDAAGSLYENNASFIVSFGEGILEKLYEDSSADQTVEQFSSFVPQLHVPTLGPWLPAFLESLLEHIHEKKLKRRSKQAAEEFCCKLILHLLWRLPYPGSLASLLNSNVGAVPPKLMEYYREWLPGGNPQPLESGVLGENRELKLSLFLFDEEDNDMDFSDNIEKIFKDLVFPNTDGNFLDTLSECEKSEVKTQVTNVVYFVCFHLTQLAQLQKLTGKHLKKSQDILLFVCDFASQFDNCAEGEGDKLLCHCLKIVFSHPIMYHNFNPLPTKKSKCSKLLTKLMIVLIKTASTHPPLEVYLEPFKNKLLMALRTSLGNNVPNPNADVVSLVDAFPLSFQDVSELLVLVSQRPSSHIAVEEELSQWCYLSAHLLNRASVCRIKGSTEKTDVMILPSSVVSLVAGWMQDLLPEGKCNLTPLISAFMSYIESCPQQTNQIPKALLSHLLDTEQNSTAYCKLAEWLAFQTRRKKKGQLPSDLDKDEHLPSAFAVLRGKIGIPMPEKGANPLNLLQFKGKKNYLHFNSLPCVSLIQLFLIYI</sequence>
<feature type="domain" description="URB1 N-terminal" evidence="2">
    <location>
        <begin position="168"/>
        <end position="469"/>
    </location>
</feature>
<proteinExistence type="predicted"/>
<accession>A0AAV7XEH5</accession>
<evidence type="ECO:0000313" key="4">
    <source>
        <dbReference type="Proteomes" id="UP001075354"/>
    </source>
</evidence>
<keyword evidence="4" id="KW-1185">Reference proteome</keyword>
<feature type="region of interest" description="Disordered" evidence="1">
    <location>
        <begin position="1"/>
        <end position="34"/>
    </location>
</feature>
<dbReference type="Pfam" id="PF11707">
    <property type="entry name" value="Npa1"/>
    <property type="match status" value="1"/>
</dbReference>
<evidence type="ECO:0000259" key="2">
    <source>
        <dbReference type="Pfam" id="PF11707"/>
    </source>
</evidence>
<dbReference type="InterPro" id="IPR039844">
    <property type="entry name" value="URB1"/>
</dbReference>
<reference evidence="3" key="1">
    <citation type="submission" date="2022-12" db="EMBL/GenBank/DDBJ databases">
        <title>Chromosome-level genome assembly of the bean flower thrips Megalurothrips usitatus.</title>
        <authorList>
            <person name="Ma L."/>
            <person name="Liu Q."/>
            <person name="Li H."/>
            <person name="Cai W."/>
        </authorList>
    </citation>
    <scope>NUCLEOTIDE SEQUENCE</scope>
    <source>
        <strain evidence="3">Cailab_2022a</strain>
    </source>
</reference>
<feature type="compositionally biased region" description="Basic residues" evidence="1">
    <location>
        <begin position="1"/>
        <end position="10"/>
    </location>
</feature>
<dbReference type="PANTHER" id="PTHR13500:SF0">
    <property type="entry name" value="NUCLEOLAR PRE-RIBOSOMAL-ASSOCIATED PROTEIN 1"/>
    <property type="match status" value="1"/>
</dbReference>
<evidence type="ECO:0000313" key="3">
    <source>
        <dbReference type="EMBL" id="KAJ1521865.1"/>
    </source>
</evidence>
<protein>
    <recommendedName>
        <fullName evidence="2">URB1 N-terminal domain-containing protein</fullName>
    </recommendedName>
</protein>
<name>A0AAV7XEH5_9NEOP</name>
<dbReference type="GO" id="GO:0000466">
    <property type="term" value="P:maturation of 5.8S rRNA from tricistronic rRNA transcript (SSU-rRNA, 5.8S rRNA, LSU-rRNA)"/>
    <property type="evidence" value="ECO:0007669"/>
    <property type="project" value="TreeGrafter"/>
</dbReference>
<dbReference type="GO" id="GO:0005730">
    <property type="term" value="C:nucleolus"/>
    <property type="evidence" value="ECO:0007669"/>
    <property type="project" value="TreeGrafter"/>
</dbReference>